<dbReference type="Pfam" id="PF00689">
    <property type="entry name" value="Cation_ATPase_C"/>
    <property type="match status" value="1"/>
</dbReference>
<evidence type="ECO:0000313" key="3">
    <source>
        <dbReference type="EMBL" id="MBD2605731.1"/>
    </source>
</evidence>
<keyword evidence="1" id="KW-1133">Transmembrane helix</keyword>
<protein>
    <submittedName>
        <fullName evidence="3">Cation transporting ATPase C-terminal domain-containing protein</fullName>
    </submittedName>
</protein>
<dbReference type="InterPro" id="IPR006068">
    <property type="entry name" value="ATPase_P-typ_cation-transptr_C"/>
</dbReference>
<organism evidence="3 4">
    <name type="scientific">Scytonema hofmannii FACHB-248</name>
    <dbReference type="NCBI Taxonomy" id="1842502"/>
    <lineage>
        <taxon>Bacteria</taxon>
        <taxon>Bacillati</taxon>
        <taxon>Cyanobacteriota</taxon>
        <taxon>Cyanophyceae</taxon>
        <taxon>Nostocales</taxon>
        <taxon>Scytonemataceae</taxon>
        <taxon>Scytonema</taxon>
    </lineage>
</organism>
<proteinExistence type="predicted"/>
<evidence type="ECO:0000256" key="1">
    <source>
        <dbReference type="SAM" id="Phobius"/>
    </source>
</evidence>
<evidence type="ECO:0000313" key="4">
    <source>
        <dbReference type="Proteomes" id="UP000660380"/>
    </source>
</evidence>
<keyword evidence="1" id="KW-0812">Transmembrane</keyword>
<keyword evidence="4" id="KW-1185">Reference proteome</keyword>
<name>A0ABR8GR76_9CYAN</name>
<reference evidence="3 4" key="1">
    <citation type="journal article" date="2020" name="ISME J.">
        <title>Comparative genomics reveals insights into cyanobacterial evolution and habitat adaptation.</title>
        <authorList>
            <person name="Chen M.Y."/>
            <person name="Teng W.K."/>
            <person name="Zhao L."/>
            <person name="Hu C.X."/>
            <person name="Zhou Y.K."/>
            <person name="Han B.P."/>
            <person name="Song L.R."/>
            <person name="Shu W.S."/>
        </authorList>
    </citation>
    <scope>NUCLEOTIDE SEQUENCE [LARGE SCALE GENOMIC DNA]</scope>
    <source>
        <strain evidence="3 4">FACHB-248</strain>
    </source>
</reference>
<dbReference type="EMBL" id="JACJTA010000028">
    <property type="protein sequence ID" value="MBD2605731.1"/>
    <property type="molecule type" value="Genomic_DNA"/>
</dbReference>
<accession>A0ABR8GR76</accession>
<dbReference type="Proteomes" id="UP000660380">
    <property type="component" value="Unassembled WGS sequence"/>
</dbReference>
<dbReference type="InterPro" id="IPR023298">
    <property type="entry name" value="ATPase_P-typ_TM_dom_sf"/>
</dbReference>
<feature type="transmembrane region" description="Helical" evidence="1">
    <location>
        <begin position="16"/>
        <end position="36"/>
    </location>
</feature>
<comment type="caution">
    <text evidence="3">The sequence shown here is derived from an EMBL/GenBank/DDBJ whole genome shotgun (WGS) entry which is preliminary data.</text>
</comment>
<dbReference type="SUPFAM" id="SSF81665">
    <property type="entry name" value="Calcium ATPase, transmembrane domain M"/>
    <property type="match status" value="1"/>
</dbReference>
<sequence length="49" mass="6029">MLIYVAPLRNFFNPHWLTPMELAICVGFSALMFIWIEFEKLFIKWFFTR</sequence>
<gene>
    <name evidence="3" type="ORF">H6G81_14645</name>
</gene>
<keyword evidence="1" id="KW-0472">Membrane</keyword>
<feature type="domain" description="Cation-transporting P-type ATPase C-terminal" evidence="2">
    <location>
        <begin position="1"/>
        <end position="42"/>
    </location>
</feature>
<evidence type="ECO:0000259" key="2">
    <source>
        <dbReference type="Pfam" id="PF00689"/>
    </source>
</evidence>